<proteinExistence type="predicted"/>
<dbReference type="GO" id="GO:0042262">
    <property type="term" value="P:DNA protection"/>
    <property type="evidence" value="ECO:0007669"/>
    <property type="project" value="InterPro"/>
</dbReference>
<dbReference type="AlphaFoldDB" id="A0A5P8M405"/>
<evidence type="ECO:0000313" key="3">
    <source>
        <dbReference type="Proteomes" id="UP000326779"/>
    </source>
</evidence>
<dbReference type="Proteomes" id="UP000326779">
    <property type="component" value="Chromosome"/>
</dbReference>
<gene>
    <name evidence="2" type="ORF">D1010_07175</name>
</gene>
<dbReference type="KEGG" id="lhb:D1010_07175"/>
<dbReference type="Pfam" id="PF07352">
    <property type="entry name" value="Phage_Mu_Gam"/>
    <property type="match status" value="1"/>
</dbReference>
<evidence type="ECO:0000256" key="1">
    <source>
        <dbReference type="SAM" id="MobiDB-lite"/>
    </source>
</evidence>
<dbReference type="SUPFAM" id="SSF161266">
    <property type="entry name" value="Gam-like"/>
    <property type="match status" value="1"/>
</dbReference>
<name>A0A5P8M405_9LACO</name>
<evidence type="ECO:0000313" key="2">
    <source>
        <dbReference type="EMBL" id="QFR23199.1"/>
    </source>
</evidence>
<dbReference type="EMBL" id="CP045143">
    <property type="protein sequence ID" value="QFR23199.1"/>
    <property type="molecule type" value="Genomic_DNA"/>
</dbReference>
<feature type="region of interest" description="Disordered" evidence="1">
    <location>
        <begin position="167"/>
        <end position="197"/>
    </location>
</feature>
<accession>A0A5P8M405</accession>
<dbReference type="GO" id="GO:0003690">
    <property type="term" value="F:double-stranded DNA binding"/>
    <property type="evidence" value="ECO:0007669"/>
    <property type="project" value="InterPro"/>
</dbReference>
<sequence>MEQILTPEQKRYEQALINIGQEIEQNGHAVTRFVTDDDKADWAFKQLSQLAAEHKHDQDYVDHNIQPYLDWLAKRDDKRNSFKDFLQLDLMTYALNKRRGDPKYKLNLPHGKGTFRQAKAKPVVKDDKALLSWIVSNWPAERAKDAIKQEPRKSVLNKYMTPAGDKVVDDNGQIVDGMGVDAGHDSVTLKPLEEDND</sequence>
<reference evidence="2 3" key="1">
    <citation type="submission" date="2019-10" db="EMBL/GenBank/DDBJ databases">
        <title>The completed genome of Lactobacillus harbinensis M1.</title>
        <authorList>
            <person name="Zheng Y."/>
        </authorList>
    </citation>
    <scope>NUCLEOTIDE SEQUENCE [LARGE SCALE GENOMIC DNA]</scope>
    <source>
        <strain evidence="2 3">M1</strain>
    </source>
</reference>
<protein>
    <submittedName>
        <fullName evidence="2">Uncharacterized protein</fullName>
    </submittedName>
</protein>
<dbReference type="RefSeq" id="WP_152260599.1">
    <property type="nucleotide sequence ID" value="NZ_CP045143.1"/>
</dbReference>
<dbReference type="InterPro" id="IPR009951">
    <property type="entry name" value="Host-nuc_inhib_Gam"/>
</dbReference>
<organism evidence="2 3">
    <name type="scientific">Schleiferilactobacillus harbinensis</name>
    <dbReference type="NCBI Taxonomy" id="304207"/>
    <lineage>
        <taxon>Bacteria</taxon>
        <taxon>Bacillati</taxon>
        <taxon>Bacillota</taxon>
        <taxon>Bacilli</taxon>
        <taxon>Lactobacillales</taxon>
        <taxon>Lactobacillaceae</taxon>
        <taxon>Schleiferilactobacillus</taxon>
    </lineage>
</organism>